<organism evidence="5 6">
    <name type="scientific">Staphylococcus arlettae</name>
    <dbReference type="NCBI Taxonomy" id="29378"/>
    <lineage>
        <taxon>Bacteria</taxon>
        <taxon>Bacillati</taxon>
        <taxon>Bacillota</taxon>
        <taxon>Bacilli</taxon>
        <taxon>Bacillales</taxon>
        <taxon>Staphylococcaceae</taxon>
        <taxon>Staphylococcus</taxon>
    </lineage>
</organism>
<dbReference type="InterPro" id="IPR013489">
    <property type="entry name" value="CRISPR-assoc_prot_Csm6"/>
</dbReference>
<evidence type="ECO:0000259" key="2">
    <source>
        <dbReference type="Pfam" id="PF09659"/>
    </source>
</evidence>
<dbReference type="AlphaFoldDB" id="A0A380BSY6"/>
<protein>
    <submittedName>
        <fullName evidence="5">CRISPR-associated protein</fullName>
    </submittedName>
</protein>
<dbReference type="Proteomes" id="UP000321598">
    <property type="component" value="Unassembled WGS sequence"/>
</dbReference>
<name>A0A380BSY6_9STAP</name>
<dbReference type="NCBIfam" id="TIGR02672">
    <property type="entry name" value="cas_csm6"/>
    <property type="match status" value="1"/>
</dbReference>
<dbReference type="Pfam" id="PF22208">
    <property type="entry name" value="Cas_Csm6_CARF"/>
    <property type="match status" value="1"/>
</dbReference>
<dbReference type="OrthoDB" id="5243123at2"/>
<feature type="domain" description="Csm6 HEPN" evidence="2">
    <location>
        <begin position="249"/>
        <end position="419"/>
    </location>
</feature>
<dbReference type="InterPro" id="IPR053941">
    <property type="entry name" value="Csm6_HEPN"/>
</dbReference>
<dbReference type="Proteomes" id="UP000254956">
    <property type="component" value="Unassembled WGS sequence"/>
</dbReference>
<keyword evidence="1" id="KW-0175">Coiled coil</keyword>
<evidence type="ECO:0000313" key="7">
    <source>
        <dbReference type="Proteomes" id="UP000321598"/>
    </source>
</evidence>
<reference evidence="5 6" key="1">
    <citation type="submission" date="2018-06" db="EMBL/GenBank/DDBJ databases">
        <authorList>
            <consortium name="Pathogen Informatics"/>
            <person name="Doyle S."/>
        </authorList>
    </citation>
    <scope>NUCLEOTIDE SEQUENCE [LARGE SCALE GENOMIC DNA]</scope>
    <source>
        <strain evidence="5 6">NCTC12413</strain>
    </source>
</reference>
<dbReference type="Pfam" id="PF09659">
    <property type="entry name" value="Cas_Csm6_HEPN"/>
    <property type="match status" value="1"/>
</dbReference>
<proteinExistence type="predicted"/>
<accession>A0A380BSY6</accession>
<dbReference type="Pfam" id="PF22206">
    <property type="entry name" value="Cas_Csm6_6H"/>
    <property type="match status" value="1"/>
</dbReference>
<dbReference type="EMBL" id="UGZE01000001">
    <property type="protein sequence ID" value="SUJ06404.1"/>
    <property type="molecule type" value="Genomic_DNA"/>
</dbReference>
<dbReference type="InterPro" id="IPR053955">
    <property type="entry name" value="Csm6_CARF"/>
</dbReference>
<gene>
    <name evidence="5" type="ORF">NCTC12413_00052</name>
    <name evidence="4" type="ORF">SAR03_04790</name>
</gene>
<evidence type="ECO:0000313" key="5">
    <source>
        <dbReference type="EMBL" id="SUJ06404.1"/>
    </source>
</evidence>
<reference evidence="4 7" key="2">
    <citation type="submission" date="2019-07" db="EMBL/GenBank/DDBJ databases">
        <title>Whole genome shotgun sequence of Staphylococcus arlettae NBRC 109765.</title>
        <authorList>
            <person name="Hosoyama A."/>
            <person name="Uohara A."/>
            <person name="Ohji S."/>
            <person name="Ichikawa N."/>
        </authorList>
    </citation>
    <scope>NUCLEOTIDE SEQUENCE [LARGE SCALE GENOMIC DNA]</scope>
    <source>
        <strain evidence="4 7">NBRC 109765</strain>
    </source>
</reference>
<feature type="domain" description="Csm6 CARF" evidence="3">
    <location>
        <begin position="69"/>
        <end position="174"/>
    </location>
</feature>
<evidence type="ECO:0000259" key="3">
    <source>
        <dbReference type="Pfam" id="PF22208"/>
    </source>
</evidence>
<keyword evidence="7" id="KW-1185">Reference proteome</keyword>
<dbReference type="EMBL" id="BKAV01000002">
    <property type="protein sequence ID" value="GEP99441.1"/>
    <property type="molecule type" value="Genomic_DNA"/>
</dbReference>
<dbReference type="RefSeq" id="WP_103388698.1">
    <property type="nucleotide sequence ID" value="NZ_BKAV01000002.1"/>
</dbReference>
<evidence type="ECO:0000256" key="1">
    <source>
        <dbReference type="SAM" id="Coils"/>
    </source>
</evidence>
<evidence type="ECO:0000313" key="6">
    <source>
        <dbReference type="Proteomes" id="UP000254956"/>
    </source>
</evidence>
<evidence type="ECO:0000313" key="4">
    <source>
        <dbReference type="EMBL" id="GEP99441.1"/>
    </source>
</evidence>
<sequence length="423" mass="49588">MKVLFSPIGNSDPWRNLRDGAMLNIVRHYNLDKAVLYFTRTIWEGNEKRKGHKSYEWENIIQTISPNTEVEIIVEDVENAQDYDVYKEKFHKYLKRIEDTHENCEIILNVTSGTPQMEATLCLEYIVYPENKKCVQVSTPIKDSNAGIEYSNPKDDKEEFEVVNEIENQSEKRCKEIDILSFREAMIRSQILGLINNYDYEGALTIINQQDSFRNKKKIKNILAEITKSIKLHRIFSEINSKYSDKNLKKILFHYLLLQMRFDRNDIAETLIRVKSIAEFLAEYYLRRNNSEILVLEKDKVKLNNENENFLAKYKLHLKQKGKNFRNENDDFLNLPAYTDIFEVLYPQSELTQNLKHVLNVNGLRNKVAHGLESLSLSQNGSSTQIKNAVYAVKDLLCIIFPNVDNSDFGYFEKKNTEIRELL</sequence>
<feature type="coiled-coil region" evidence="1">
    <location>
        <begin position="286"/>
        <end position="313"/>
    </location>
</feature>